<feature type="signal peptide" evidence="1">
    <location>
        <begin position="1"/>
        <end position="19"/>
    </location>
</feature>
<dbReference type="KEGG" id="minf:MESINF_2343"/>
<organism evidence="2 3">
    <name type="scientific">Mesotoga infera</name>
    <dbReference type="NCBI Taxonomy" id="1236046"/>
    <lineage>
        <taxon>Bacteria</taxon>
        <taxon>Thermotogati</taxon>
        <taxon>Thermotogota</taxon>
        <taxon>Thermotogae</taxon>
        <taxon>Kosmotogales</taxon>
        <taxon>Kosmotogaceae</taxon>
        <taxon>Mesotoga</taxon>
    </lineage>
</organism>
<evidence type="ECO:0000313" key="3">
    <source>
        <dbReference type="Proteomes" id="UP000250796"/>
    </source>
</evidence>
<evidence type="ECO:0000256" key="1">
    <source>
        <dbReference type="SAM" id="SignalP"/>
    </source>
</evidence>
<sequence>MKKTVCFLIVILIYSISLAQTQIQFTNRGWNLSTDIKAYENYHLTLALASGIPYVGITYKDHWEEFSGGFFKMKIRDGDFRGSILASHEGLYMAARYVSNTNQIPVFSHSLLELELSSLGDRRYLVRNWFRLPLGQINGGLSTFIYRVDDFAFNDIGLYLYAKEFERSFRLRNAETNVVVTVDLKTSDSLGEMGYGFGVGMNYMSFDLGAAFSGNFIVPAGDLKLVLSPMIMVSLRGIDAQLLISKLGSDDSVYAGISITNFKLNGVFMRLIF</sequence>
<gene>
    <name evidence="2" type="ORF">MESINF_2343</name>
</gene>
<reference evidence="2 3" key="1">
    <citation type="submission" date="2017-01" db="EMBL/GenBank/DDBJ databases">
        <authorList>
            <person name="Erauso G."/>
        </authorList>
    </citation>
    <scope>NUCLEOTIDE SEQUENCE [LARGE SCALE GENOMIC DNA]</scope>
    <source>
        <strain evidence="2">MESINF1</strain>
    </source>
</reference>
<protein>
    <submittedName>
        <fullName evidence="2">Uncharacterized protein</fullName>
    </submittedName>
</protein>
<evidence type="ECO:0000313" key="2">
    <source>
        <dbReference type="EMBL" id="SSC13783.1"/>
    </source>
</evidence>
<dbReference type="Proteomes" id="UP000250796">
    <property type="component" value="Chromosome MESINF"/>
</dbReference>
<keyword evidence="3" id="KW-1185">Reference proteome</keyword>
<dbReference type="RefSeq" id="WP_169699890.1">
    <property type="nucleotide sequence ID" value="NZ_LS974202.1"/>
</dbReference>
<feature type="chain" id="PRO_5031325308" evidence="1">
    <location>
        <begin position="20"/>
        <end position="273"/>
    </location>
</feature>
<accession>A0A7Z7PSF7</accession>
<proteinExistence type="predicted"/>
<dbReference type="EMBL" id="LS974202">
    <property type="protein sequence ID" value="SSC13783.1"/>
    <property type="molecule type" value="Genomic_DNA"/>
</dbReference>
<dbReference type="AlphaFoldDB" id="A0A7Z7PSF7"/>
<keyword evidence="1" id="KW-0732">Signal</keyword>
<name>A0A7Z7PSF7_9BACT</name>